<reference evidence="3" key="1">
    <citation type="submission" date="2022-07" db="EMBL/GenBank/DDBJ databases">
        <title>Fungi with potential for degradation of polypropylene.</title>
        <authorList>
            <person name="Gostincar C."/>
        </authorList>
    </citation>
    <scope>NUCLEOTIDE SEQUENCE</scope>
    <source>
        <strain evidence="3">EXF-13287</strain>
    </source>
</reference>
<dbReference type="Proteomes" id="UP001174691">
    <property type="component" value="Unassembled WGS sequence"/>
</dbReference>
<keyword evidence="4" id="KW-1185">Reference proteome</keyword>
<organism evidence="3 4">
    <name type="scientific">Coniochaeta hoffmannii</name>
    <dbReference type="NCBI Taxonomy" id="91930"/>
    <lineage>
        <taxon>Eukaryota</taxon>
        <taxon>Fungi</taxon>
        <taxon>Dikarya</taxon>
        <taxon>Ascomycota</taxon>
        <taxon>Pezizomycotina</taxon>
        <taxon>Sordariomycetes</taxon>
        <taxon>Sordariomycetidae</taxon>
        <taxon>Coniochaetales</taxon>
        <taxon>Coniochaetaceae</taxon>
        <taxon>Coniochaeta</taxon>
    </lineage>
</organism>
<dbReference type="EMBL" id="JANBVN010000043">
    <property type="protein sequence ID" value="KAJ9158026.1"/>
    <property type="molecule type" value="Genomic_DNA"/>
</dbReference>
<name>A0AA38SE74_9PEZI</name>
<feature type="region of interest" description="Disordered" evidence="1">
    <location>
        <begin position="132"/>
        <end position="151"/>
    </location>
</feature>
<feature type="compositionally biased region" description="Basic and acidic residues" evidence="1">
    <location>
        <begin position="96"/>
        <end position="105"/>
    </location>
</feature>
<feature type="region of interest" description="Disordered" evidence="1">
    <location>
        <begin position="86"/>
        <end position="120"/>
    </location>
</feature>
<gene>
    <name evidence="3" type="ORF">NKR19_g3723</name>
</gene>
<feature type="domain" description="BTB" evidence="2">
    <location>
        <begin position="16"/>
        <end position="85"/>
    </location>
</feature>
<evidence type="ECO:0000256" key="1">
    <source>
        <dbReference type="SAM" id="MobiDB-lite"/>
    </source>
</evidence>
<dbReference type="AlphaFoldDB" id="A0AA38SE74"/>
<protein>
    <recommendedName>
        <fullName evidence="2">BTB domain-containing protein</fullName>
    </recommendedName>
</protein>
<feature type="compositionally biased region" description="Polar residues" evidence="1">
    <location>
        <begin position="108"/>
        <end position="120"/>
    </location>
</feature>
<dbReference type="InterPro" id="IPR011333">
    <property type="entry name" value="SKP1/BTB/POZ_sf"/>
</dbReference>
<comment type="caution">
    <text evidence="3">The sequence shown here is derived from an EMBL/GenBank/DDBJ whole genome shotgun (WGS) entry which is preliminary data.</text>
</comment>
<evidence type="ECO:0000313" key="4">
    <source>
        <dbReference type="Proteomes" id="UP001174691"/>
    </source>
</evidence>
<dbReference type="InterPro" id="IPR000210">
    <property type="entry name" value="BTB/POZ_dom"/>
</dbReference>
<dbReference type="Gene3D" id="3.30.710.10">
    <property type="entry name" value="Potassium Channel Kv1.1, Chain A"/>
    <property type="match status" value="1"/>
</dbReference>
<dbReference type="PANTHER" id="PTHR47843:SF5">
    <property type="entry name" value="BTB_POZ DOMAIN PROTEIN"/>
    <property type="match status" value="1"/>
</dbReference>
<accession>A0AA38SE74</accession>
<sequence>MASTKGINYESILISKPFKFIVGPEKQEFTLHAEVISRLSTSLNTLINGGMKEAAEGVAVWEDIDAETFIRLSKFAYTGDYDPPEPRLVASSSSEKAADGEESHGSAELSSPRASTAASTVGISNGLESDAWGWEHEPASPANSMTRGLSDCGWRAPPVQRTRGTDRLWDDFTNCYKPRDRRGWGDGWSAPLGNWEGEDYSDVFVFHAKMAVLADYHGVPALEMLACEKLTSVLSSFKLWAARVGDVARLICYIYENTPQLNCQSGLRQLVCQYAACKMEELWKCDEFKAAFETYIDFAKELTEQLLKRL</sequence>
<proteinExistence type="predicted"/>
<evidence type="ECO:0000313" key="3">
    <source>
        <dbReference type="EMBL" id="KAJ9158026.1"/>
    </source>
</evidence>
<evidence type="ECO:0000259" key="2">
    <source>
        <dbReference type="PROSITE" id="PS50097"/>
    </source>
</evidence>
<dbReference type="SUPFAM" id="SSF54695">
    <property type="entry name" value="POZ domain"/>
    <property type="match status" value="1"/>
</dbReference>
<dbReference type="PANTHER" id="PTHR47843">
    <property type="entry name" value="BTB DOMAIN-CONTAINING PROTEIN-RELATED"/>
    <property type="match status" value="1"/>
</dbReference>
<dbReference type="PROSITE" id="PS50097">
    <property type="entry name" value="BTB"/>
    <property type="match status" value="1"/>
</dbReference>